<evidence type="ECO:0000313" key="6">
    <source>
        <dbReference type="Ensembl" id="ENSOSIP00000019923.1"/>
    </source>
</evidence>
<dbReference type="SUPFAM" id="SSF51905">
    <property type="entry name" value="FAD/NAD(P)-binding domain"/>
    <property type="match status" value="1"/>
</dbReference>
<dbReference type="Pfam" id="PF00743">
    <property type="entry name" value="FMO-like"/>
    <property type="match status" value="1"/>
</dbReference>
<dbReference type="GO" id="GO:0050661">
    <property type="term" value="F:NADP binding"/>
    <property type="evidence" value="ECO:0007669"/>
    <property type="project" value="InterPro"/>
</dbReference>
<keyword evidence="3 4" id="KW-0560">Oxidoreductase</keyword>
<dbReference type="Ensembl" id="ENSOSIT00000021042.1">
    <property type="protein sequence ID" value="ENSOSIP00000019923.1"/>
    <property type="gene ID" value="ENSOSIG00000010688.1"/>
</dbReference>
<reference evidence="6" key="1">
    <citation type="submission" date="2025-08" db="UniProtKB">
        <authorList>
            <consortium name="Ensembl"/>
        </authorList>
    </citation>
    <scope>IDENTIFICATION</scope>
</reference>
<organism evidence="6 7">
    <name type="scientific">Oryzias sinensis</name>
    <name type="common">Chinese medaka</name>
    <dbReference type="NCBI Taxonomy" id="183150"/>
    <lineage>
        <taxon>Eukaryota</taxon>
        <taxon>Metazoa</taxon>
        <taxon>Chordata</taxon>
        <taxon>Craniata</taxon>
        <taxon>Vertebrata</taxon>
        <taxon>Euteleostomi</taxon>
        <taxon>Actinopterygii</taxon>
        <taxon>Neopterygii</taxon>
        <taxon>Teleostei</taxon>
        <taxon>Neoteleostei</taxon>
        <taxon>Acanthomorphata</taxon>
        <taxon>Ovalentaria</taxon>
        <taxon>Atherinomorphae</taxon>
        <taxon>Beloniformes</taxon>
        <taxon>Adrianichthyidae</taxon>
        <taxon>Oryziinae</taxon>
        <taxon>Oryzias</taxon>
    </lineage>
</organism>
<evidence type="ECO:0000256" key="3">
    <source>
        <dbReference type="ARBA" id="ARBA00023002"/>
    </source>
</evidence>
<evidence type="ECO:0000256" key="2">
    <source>
        <dbReference type="ARBA" id="ARBA00022827"/>
    </source>
</evidence>
<comment type="cofactor">
    <cofactor evidence="4">
        <name>FAD</name>
        <dbReference type="ChEBI" id="CHEBI:57692"/>
    </cofactor>
</comment>
<dbReference type="Gene3D" id="3.50.50.60">
    <property type="entry name" value="FAD/NAD(P)-binding domain"/>
    <property type="match status" value="1"/>
</dbReference>
<keyword evidence="1 4" id="KW-0285">Flavoprotein</keyword>
<keyword evidence="7" id="KW-1185">Reference proteome</keyword>
<feature type="chain" id="PRO_5034313157" description="Flavin-containing monooxygenase" evidence="5">
    <location>
        <begin position="27"/>
        <end position="101"/>
    </location>
</feature>
<dbReference type="InterPro" id="IPR020946">
    <property type="entry name" value="Flavin_mOase-like"/>
</dbReference>
<evidence type="ECO:0000256" key="4">
    <source>
        <dbReference type="RuleBase" id="RU361177"/>
    </source>
</evidence>
<accession>A0A8C7XX67</accession>
<keyword evidence="4" id="KW-0503">Monooxygenase</keyword>
<evidence type="ECO:0000313" key="7">
    <source>
        <dbReference type="Proteomes" id="UP000694383"/>
    </source>
</evidence>
<dbReference type="GO" id="GO:0050660">
    <property type="term" value="F:flavin adenine dinucleotide binding"/>
    <property type="evidence" value="ECO:0007669"/>
    <property type="project" value="InterPro"/>
</dbReference>
<name>A0A8C7XX67_9TELE</name>
<dbReference type="EC" id="1.-.-.-" evidence="4"/>
<evidence type="ECO:0000256" key="1">
    <source>
        <dbReference type="ARBA" id="ARBA00022630"/>
    </source>
</evidence>
<comment type="similarity">
    <text evidence="4">Belongs to the FMO family.</text>
</comment>
<feature type="signal peptide" evidence="5">
    <location>
        <begin position="1"/>
        <end position="26"/>
    </location>
</feature>
<evidence type="ECO:0000256" key="5">
    <source>
        <dbReference type="SAM" id="SignalP"/>
    </source>
</evidence>
<dbReference type="AlphaFoldDB" id="A0A8C7XX67"/>
<protein>
    <recommendedName>
        <fullName evidence="4">Flavin-containing monooxygenase</fullName>
        <ecNumber evidence="4">1.-.-.-</ecNumber>
    </recommendedName>
</protein>
<keyword evidence="5" id="KW-0732">Signal</keyword>
<proteinExistence type="inferred from homology"/>
<keyword evidence="2 4" id="KW-0274">FAD</keyword>
<dbReference type="InterPro" id="IPR036188">
    <property type="entry name" value="FAD/NAD-bd_sf"/>
</dbReference>
<dbReference type="Proteomes" id="UP000694383">
    <property type="component" value="Unplaced"/>
</dbReference>
<reference evidence="6" key="2">
    <citation type="submission" date="2025-09" db="UniProtKB">
        <authorList>
            <consortium name="Ensembl"/>
        </authorList>
    </citation>
    <scope>IDENTIFICATION</scope>
</reference>
<dbReference type="GO" id="GO:0004499">
    <property type="term" value="F:N,N-dimethylaniline monooxygenase activity"/>
    <property type="evidence" value="ECO:0007669"/>
    <property type="project" value="InterPro"/>
</dbReference>
<sequence length="101" mass="11061">RMLRVAVVGAGAAGLLVFEATGGVGGTWCYMEHVHEDGRPVYSSMTNLPKEVMMFPDFPFASYLSSFLSHQESTVKSGLQSVPYYKPHSPISTCSITFKHT</sequence>